<gene>
    <name evidence="1" type="ORF">B0J13DRAFT_635190</name>
</gene>
<comment type="caution">
    <text evidence="1">The sequence shown here is derived from an EMBL/GenBank/DDBJ whole genome shotgun (WGS) entry which is preliminary data.</text>
</comment>
<keyword evidence="2" id="KW-1185">Reference proteome</keyword>
<evidence type="ECO:0000313" key="2">
    <source>
        <dbReference type="Proteomes" id="UP000717696"/>
    </source>
</evidence>
<dbReference type="EMBL" id="JAGMUU010000010">
    <property type="protein sequence ID" value="KAH7144218.1"/>
    <property type="molecule type" value="Genomic_DNA"/>
</dbReference>
<evidence type="ECO:0008006" key="3">
    <source>
        <dbReference type="Google" id="ProtNLM"/>
    </source>
</evidence>
<name>A0A9P9ET96_9HYPO</name>
<accession>A0A9P9ET96</accession>
<sequence length="233" mass="26252">MALAEHLGTMRTRIAQTEQWNASRRDTEAPLRPHYAQEHRNWGDGQLPVLPALPPHLPRPEYAERARLIGQYEQEIPFYVACELGLMPQVASFIQEANPSQAVLQFGLEQASFGNQPTVARFLLERGTILHDNVFLRREGGEPGNSLNDISIFDRERQESQDPLDLVQVFLDFGWHPNQLWNGTAVLHNFPKAPLIECLTNRPLLTLLLSHGADPALSRHNVSLYDKTPAAVA</sequence>
<dbReference type="OrthoDB" id="194358at2759"/>
<reference evidence="1" key="1">
    <citation type="journal article" date="2021" name="Nat. Commun.">
        <title>Genetic determinants of endophytism in the Arabidopsis root mycobiome.</title>
        <authorList>
            <person name="Mesny F."/>
            <person name="Miyauchi S."/>
            <person name="Thiergart T."/>
            <person name="Pickel B."/>
            <person name="Atanasova L."/>
            <person name="Karlsson M."/>
            <person name="Huettel B."/>
            <person name="Barry K.W."/>
            <person name="Haridas S."/>
            <person name="Chen C."/>
            <person name="Bauer D."/>
            <person name="Andreopoulos W."/>
            <person name="Pangilinan J."/>
            <person name="LaButti K."/>
            <person name="Riley R."/>
            <person name="Lipzen A."/>
            <person name="Clum A."/>
            <person name="Drula E."/>
            <person name="Henrissat B."/>
            <person name="Kohler A."/>
            <person name="Grigoriev I.V."/>
            <person name="Martin F.M."/>
            <person name="Hacquard S."/>
        </authorList>
    </citation>
    <scope>NUCLEOTIDE SEQUENCE</scope>
    <source>
        <strain evidence="1">MPI-CAGE-AT-0021</strain>
    </source>
</reference>
<proteinExistence type="predicted"/>
<dbReference type="Proteomes" id="UP000717696">
    <property type="component" value="Unassembled WGS sequence"/>
</dbReference>
<dbReference type="AlphaFoldDB" id="A0A9P9ET96"/>
<protein>
    <recommendedName>
        <fullName evidence="3">Ankyrin repeat domain-containing protein</fullName>
    </recommendedName>
</protein>
<organism evidence="1 2">
    <name type="scientific">Dactylonectria estremocensis</name>
    <dbReference type="NCBI Taxonomy" id="1079267"/>
    <lineage>
        <taxon>Eukaryota</taxon>
        <taxon>Fungi</taxon>
        <taxon>Dikarya</taxon>
        <taxon>Ascomycota</taxon>
        <taxon>Pezizomycotina</taxon>
        <taxon>Sordariomycetes</taxon>
        <taxon>Hypocreomycetidae</taxon>
        <taxon>Hypocreales</taxon>
        <taxon>Nectriaceae</taxon>
        <taxon>Dactylonectria</taxon>
    </lineage>
</organism>
<evidence type="ECO:0000313" key="1">
    <source>
        <dbReference type="EMBL" id="KAH7144218.1"/>
    </source>
</evidence>